<dbReference type="PROSITE" id="PS51253">
    <property type="entry name" value="HTH_CENPB"/>
    <property type="match status" value="1"/>
</dbReference>
<dbReference type="EMBL" id="JABSTR010000001">
    <property type="protein sequence ID" value="KAH9362068.1"/>
    <property type="molecule type" value="Genomic_DNA"/>
</dbReference>
<reference evidence="5 6" key="1">
    <citation type="journal article" date="2020" name="Cell">
        <title>Large-Scale Comparative Analyses of Tick Genomes Elucidate Their Genetic Diversity and Vector Capacities.</title>
        <authorList>
            <consortium name="Tick Genome and Microbiome Consortium (TIGMIC)"/>
            <person name="Jia N."/>
            <person name="Wang J."/>
            <person name="Shi W."/>
            <person name="Du L."/>
            <person name="Sun Y."/>
            <person name="Zhan W."/>
            <person name="Jiang J.F."/>
            <person name="Wang Q."/>
            <person name="Zhang B."/>
            <person name="Ji P."/>
            <person name="Bell-Sakyi L."/>
            <person name="Cui X.M."/>
            <person name="Yuan T.T."/>
            <person name="Jiang B.G."/>
            <person name="Yang W.F."/>
            <person name="Lam T.T."/>
            <person name="Chang Q.C."/>
            <person name="Ding S.J."/>
            <person name="Wang X.J."/>
            <person name="Zhu J.G."/>
            <person name="Ruan X.D."/>
            <person name="Zhao L."/>
            <person name="Wei J.T."/>
            <person name="Ye R.Z."/>
            <person name="Que T.C."/>
            <person name="Du C.H."/>
            <person name="Zhou Y.H."/>
            <person name="Cheng J.X."/>
            <person name="Dai P.F."/>
            <person name="Guo W.B."/>
            <person name="Han X.H."/>
            <person name="Huang E.J."/>
            <person name="Li L.F."/>
            <person name="Wei W."/>
            <person name="Gao Y.C."/>
            <person name="Liu J.Z."/>
            <person name="Shao H.Z."/>
            <person name="Wang X."/>
            <person name="Wang C.C."/>
            <person name="Yang T.C."/>
            <person name="Huo Q.B."/>
            <person name="Li W."/>
            <person name="Chen H.Y."/>
            <person name="Chen S.E."/>
            <person name="Zhou L.G."/>
            <person name="Ni X.B."/>
            <person name="Tian J.H."/>
            <person name="Sheng Y."/>
            <person name="Liu T."/>
            <person name="Pan Y.S."/>
            <person name="Xia L.Y."/>
            <person name="Li J."/>
            <person name="Zhao F."/>
            <person name="Cao W.C."/>
        </authorList>
    </citation>
    <scope>NUCLEOTIDE SEQUENCE [LARGE SCALE GENOMIC DNA]</scope>
    <source>
        <strain evidence="5">HaeL-2018</strain>
    </source>
</reference>
<dbReference type="PANTHER" id="PTHR19303:SF73">
    <property type="entry name" value="PROTEIN PDC2"/>
    <property type="match status" value="1"/>
</dbReference>
<accession>A0A9J6FJI4</accession>
<evidence type="ECO:0000313" key="5">
    <source>
        <dbReference type="EMBL" id="KAH9362068.1"/>
    </source>
</evidence>
<comment type="caution">
    <text evidence="5">The sequence shown here is derived from an EMBL/GenBank/DDBJ whole genome shotgun (WGS) entry which is preliminary data.</text>
</comment>
<dbReference type="OMA" id="WIATNTA"/>
<dbReference type="AlphaFoldDB" id="A0A9J6FJI4"/>
<dbReference type="PANTHER" id="PTHR19303">
    <property type="entry name" value="TRANSPOSON"/>
    <property type="match status" value="1"/>
</dbReference>
<dbReference type="GO" id="GO:0005634">
    <property type="term" value="C:nucleus"/>
    <property type="evidence" value="ECO:0007669"/>
    <property type="project" value="UniProtKB-SubCell"/>
</dbReference>
<keyword evidence="3" id="KW-0539">Nucleus</keyword>
<name>A0A9J6FJI4_HAELO</name>
<dbReference type="InterPro" id="IPR007889">
    <property type="entry name" value="HTH_Psq"/>
</dbReference>
<dbReference type="InterPro" id="IPR050863">
    <property type="entry name" value="CenT-Element_Derived"/>
</dbReference>
<evidence type="ECO:0000256" key="1">
    <source>
        <dbReference type="ARBA" id="ARBA00004123"/>
    </source>
</evidence>
<keyword evidence="2" id="KW-0238">DNA-binding</keyword>
<evidence type="ECO:0000256" key="2">
    <source>
        <dbReference type="ARBA" id="ARBA00023125"/>
    </source>
</evidence>
<dbReference type="Gene3D" id="1.10.10.60">
    <property type="entry name" value="Homeodomain-like"/>
    <property type="match status" value="2"/>
</dbReference>
<dbReference type="Proteomes" id="UP000821853">
    <property type="component" value="Chromosome 1"/>
</dbReference>
<sequence>MAAPQTKKRKFLSLEQKAQIIAEAATGRKNGSIGEEYGISPSSLSTILKSEASISKALASGMSAQRKKTTQPAHEDFDKVVYYLVLRDKGAKKIPISGTMIQQKALNYACLLGVGDDFKASTGWLNRFKERHDIVGEVLSGESASADSNSASSWIATNTANILEKCPRLMCTMWTRPAILQNDASKEACQSNMLRIAVCR</sequence>
<organism evidence="5 6">
    <name type="scientific">Haemaphysalis longicornis</name>
    <name type="common">Bush tick</name>
    <dbReference type="NCBI Taxonomy" id="44386"/>
    <lineage>
        <taxon>Eukaryota</taxon>
        <taxon>Metazoa</taxon>
        <taxon>Ecdysozoa</taxon>
        <taxon>Arthropoda</taxon>
        <taxon>Chelicerata</taxon>
        <taxon>Arachnida</taxon>
        <taxon>Acari</taxon>
        <taxon>Parasitiformes</taxon>
        <taxon>Ixodida</taxon>
        <taxon>Ixodoidea</taxon>
        <taxon>Ixodidae</taxon>
        <taxon>Haemaphysalinae</taxon>
        <taxon>Haemaphysalis</taxon>
    </lineage>
</organism>
<dbReference type="SMART" id="SM00674">
    <property type="entry name" value="CENPB"/>
    <property type="match status" value="1"/>
</dbReference>
<dbReference type="InterPro" id="IPR009057">
    <property type="entry name" value="Homeodomain-like_sf"/>
</dbReference>
<evidence type="ECO:0000256" key="3">
    <source>
        <dbReference type="ARBA" id="ARBA00023242"/>
    </source>
</evidence>
<dbReference type="VEuPathDB" id="VectorBase:HLOH_042306"/>
<evidence type="ECO:0000313" key="6">
    <source>
        <dbReference type="Proteomes" id="UP000821853"/>
    </source>
</evidence>
<keyword evidence="6" id="KW-1185">Reference proteome</keyword>
<feature type="domain" description="HTH CENPB-type" evidence="4">
    <location>
        <begin position="65"/>
        <end position="138"/>
    </location>
</feature>
<dbReference type="GO" id="GO:0003677">
    <property type="term" value="F:DNA binding"/>
    <property type="evidence" value="ECO:0007669"/>
    <property type="project" value="UniProtKB-KW"/>
</dbReference>
<dbReference type="OrthoDB" id="6484486at2759"/>
<dbReference type="InterPro" id="IPR006600">
    <property type="entry name" value="HTH_CenpB_DNA-bd_dom"/>
</dbReference>
<dbReference type="Pfam" id="PF03221">
    <property type="entry name" value="HTH_Tnp_Tc5"/>
    <property type="match status" value="1"/>
</dbReference>
<dbReference type="Pfam" id="PF04218">
    <property type="entry name" value="CENP-B_N"/>
    <property type="match status" value="1"/>
</dbReference>
<proteinExistence type="predicted"/>
<evidence type="ECO:0000259" key="4">
    <source>
        <dbReference type="PROSITE" id="PS51253"/>
    </source>
</evidence>
<gene>
    <name evidence="5" type="ORF">HPB48_002046</name>
</gene>
<dbReference type="SUPFAM" id="SSF46689">
    <property type="entry name" value="Homeodomain-like"/>
    <property type="match status" value="2"/>
</dbReference>
<comment type="subcellular location">
    <subcellularLocation>
        <location evidence="1">Nucleus</location>
    </subcellularLocation>
</comment>
<protein>
    <recommendedName>
        <fullName evidence="4">HTH CENPB-type domain-containing protein</fullName>
    </recommendedName>
</protein>